<evidence type="ECO:0000313" key="8">
    <source>
        <dbReference type="EMBL" id="CAG8729980.1"/>
    </source>
</evidence>
<dbReference type="FunFam" id="1.25.40.1050:FF:000002">
    <property type="entry name" value="5'-3' exoribonuclease"/>
    <property type="match status" value="1"/>
</dbReference>
<keyword evidence="3" id="KW-0540">Nuclease</keyword>
<evidence type="ECO:0000256" key="5">
    <source>
        <dbReference type="ARBA" id="ARBA00022839"/>
    </source>
</evidence>
<evidence type="ECO:0000256" key="1">
    <source>
        <dbReference type="ARBA" id="ARBA00006994"/>
    </source>
</evidence>
<evidence type="ECO:0000256" key="3">
    <source>
        <dbReference type="ARBA" id="ARBA00022722"/>
    </source>
</evidence>
<dbReference type="GO" id="GO:0004534">
    <property type="term" value="F:5'-3' RNA exonuclease activity"/>
    <property type="evidence" value="ECO:0007669"/>
    <property type="project" value="TreeGrafter"/>
</dbReference>
<dbReference type="Pfam" id="PF17846">
    <property type="entry name" value="XRN_M"/>
    <property type="match status" value="1"/>
</dbReference>
<keyword evidence="5" id="KW-0269">Exonuclease</keyword>
<reference evidence="8" key="1">
    <citation type="submission" date="2021-06" db="EMBL/GenBank/DDBJ databases">
        <authorList>
            <person name="Kallberg Y."/>
            <person name="Tangrot J."/>
            <person name="Rosling A."/>
        </authorList>
    </citation>
    <scope>NUCLEOTIDE SEQUENCE</scope>
    <source>
        <strain evidence="8">UK204</strain>
    </source>
</reference>
<feature type="non-terminal residue" evidence="8">
    <location>
        <position position="548"/>
    </location>
</feature>
<dbReference type="InterPro" id="IPR027073">
    <property type="entry name" value="5_3_exoribonuclease"/>
</dbReference>
<proteinExistence type="inferred from homology"/>
<keyword evidence="2" id="KW-0507">mRNA processing</keyword>
<feature type="compositionally biased region" description="Basic and acidic residues" evidence="6">
    <location>
        <begin position="535"/>
        <end position="548"/>
    </location>
</feature>
<gene>
    <name evidence="8" type="ORF">FCALED_LOCUS14923</name>
</gene>
<dbReference type="PANTHER" id="PTHR12341:SF41">
    <property type="entry name" value="5'-3' EXORIBONUCLEASE 2"/>
    <property type="match status" value="1"/>
</dbReference>
<dbReference type="AlphaFoldDB" id="A0A9N9ID59"/>
<organism evidence="8 9">
    <name type="scientific">Funneliformis caledonium</name>
    <dbReference type="NCBI Taxonomy" id="1117310"/>
    <lineage>
        <taxon>Eukaryota</taxon>
        <taxon>Fungi</taxon>
        <taxon>Fungi incertae sedis</taxon>
        <taxon>Mucoromycota</taxon>
        <taxon>Glomeromycotina</taxon>
        <taxon>Glomeromycetes</taxon>
        <taxon>Glomerales</taxon>
        <taxon>Glomeraceae</taxon>
        <taxon>Funneliformis</taxon>
    </lineage>
</organism>
<dbReference type="GO" id="GO:0000956">
    <property type="term" value="P:nuclear-transcribed mRNA catabolic process"/>
    <property type="evidence" value="ECO:0007669"/>
    <property type="project" value="TreeGrafter"/>
</dbReference>
<evidence type="ECO:0000256" key="4">
    <source>
        <dbReference type="ARBA" id="ARBA00022801"/>
    </source>
</evidence>
<feature type="compositionally biased region" description="Polar residues" evidence="6">
    <location>
        <begin position="481"/>
        <end position="532"/>
    </location>
</feature>
<dbReference type="GO" id="GO:0005634">
    <property type="term" value="C:nucleus"/>
    <property type="evidence" value="ECO:0007669"/>
    <property type="project" value="TreeGrafter"/>
</dbReference>
<feature type="compositionally biased region" description="Polar residues" evidence="6">
    <location>
        <begin position="464"/>
        <end position="473"/>
    </location>
</feature>
<dbReference type="Gene3D" id="1.25.40.1050">
    <property type="match status" value="1"/>
</dbReference>
<dbReference type="PANTHER" id="PTHR12341">
    <property type="entry name" value="5'-&gt;3' EXORIBONUCLEASE"/>
    <property type="match status" value="1"/>
</dbReference>
<keyword evidence="4" id="KW-0378">Hydrolase</keyword>
<evidence type="ECO:0000256" key="6">
    <source>
        <dbReference type="SAM" id="MobiDB-lite"/>
    </source>
</evidence>
<sequence>MPLLPVKGFDSHLRAKSNQEVVANRQELRIANINAAQLLKAELSSSDTATSTANINITIDKNSNSSLQMDYGSSEVSVKQDIVASSDEALSTSLTLPSKRKKDEIDDEITTTIEGDVNDDDDNLPSTSKDEDEDHADSIRLWEAGFKERYYKQKFGVELPNKEFQNNYIEGLCWVLKYYYQGVPSWKWYYPYHYSPFASDFIDIGDIQVNFELGEPFKPFEQLMSVLPAHSKEHLPVPFHKLMTEEDSEIICFYPKEFKIDLNGKKFAWQGVALLPFIDESRLLKAIESVYPQLNTDEITRNTRGSEILCFSNKHQLYSNLSSIYSKHDSVKPMPLDPTISDKLIGFVSKDPKFIPESTFRSPLIEKNMPDIAVDRSLSVFYHLPAKTANNAHKSILLRNVRMDSPVLGWEDHEWIRNDDRAYHNSHDTHSYQNKPPDTYLPDYQSRSNINMYGDDRESRRNHYISSSTSGNHFNYHDTSRYQYNSNNYHENRGSSQYGNRYSNSHSQRYNRVNPARGTSANSHNIPQSPYGQHTRFDKYHNDYRRDH</sequence>
<accession>A0A9N9ID59</accession>
<dbReference type="GO" id="GO:0003723">
    <property type="term" value="F:RNA binding"/>
    <property type="evidence" value="ECO:0007669"/>
    <property type="project" value="TreeGrafter"/>
</dbReference>
<evidence type="ECO:0000313" key="9">
    <source>
        <dbReference type="Proteomes" id="UP000789570"/>
    </source>
</evidence>
<feature type="region of interest" description="Disordered" evidence="6">
    <location>
        <begin position="426"/>
        <end position="548"/>
    </location>
</feature>
<dbReference type="InterPro" id="IPR041412">
    <property type="entry name" value="Xrn1_helical"/>
</dbReference>
<comment type="similarity">
    <text evidence="1">Belongs to the 5'-3' exonuclease family. XRN2/RAT1 subfamily.</text>
</comment>
<evidence type="ECO:0000259" key="7">
    <source>
        <dbReference type="Pfam" id="PF17846"/>
    </source>
</evidence>
<feature type="region of interest" description="Disordered" evidence="6">
    <location>
        <begin position="105"/>
        <end position="135"/>
    </location>
</feature>
<name>A0A9N9ID59_9GLOM</name>
<dbReference type="EMBL" id="CAJVPQ010012038">
    <property type="protein sequence ID" value="CAG8729980.1"/>
    <property type="molecule type" value="Genomic_DNA"/>
</dbReference>
<dbReference type="GO" id="GO:0006397">
    <property type="term" value="P:mRNA processing"/>
    <property type="evidence" value="ECO:0007669"/>
    <property type="project" value="UniProtKB-KW"/>
</dbReference>
<keyword evidence="9" id="KW-1185">Reference proteome</keyword>
<dbReference type="Proteomes" id="UP000789570">
    <property type="component" value="Unassembled WGS sequence"/>
</dbReference>
<protein>
    <submittedName>
        <fullName evidence="8">13577_t:CDS:1</fullName>
    </submittedName>
</protein>
<evidence type="ECO:0000256" key="2">
    <source>
        <dbReference type="ARBA" id="ARBA00022664"/>
    </source>
</evidence>
<comment type="caution">
    <text evidence="8">The sequence shown here is derived from an EMBL/GenBank/DDBJ whole genome shotgun (WGS) entry which is preliminary data.</text>
</comment>
<feature type="domain" description="Xrn1 helical" evidence="7">
    <location>
        <begin position="16"/>
        <end position="412"/>
    </location>
</feature>
<dbReference type="OrthoDB" id="372487at2759"/>